<keyword evidence="2" id="KW-1185">Reference proteome</keyword>
<dbReference type="AlphaFoldDB" id="A0AAU9N2T0"/>
<dbReference type="Proteomes" id="UP001157418">
    <property type="component" value="Unassembled WGS sequence"/>
</dbReference>
<name>A0AAU9N2T0_9ASTR</name>
<gene>
    <name evidence="1" type="ORF">LVIROSA_LOCUS21165</name>
</gene>
<proteinExistence type="predicted"/>
<evidence type="ECO:0000313" key="2">
    <source>
        <dbReference type="Proteomes" id="UP001157418"/>
    </source>
</evidence>
<comment type="caution">
    <text evidence="1">The sequence shown here is derived from an EMBL/GenBank/DDBJ whole genome shotgun (WGS) entry which is preliminary data.</text>
</comment>
<protein>
    <submittedName>
        <fullName evidence="1">Uncharacterized protein</fullName>
    </submittedName>
</protein>
<organism evidence="1 2">
    <name type="scientific">Lactuca virosa</name>
    <dbReference type="NCBI Taxonomy" id="75947"/>
    <lineage>
        <taxon>Eukaryota</taxon>
        <taxon>Viridiplantae</taxon>
        <taxon>Streptophyta</taxon>
        <taxon>Embryophyta</taxon>
        <taxon>Tracheophyta</taxon>
        <taxon>Spermatophyta</taxon>
        <taxon>Magnoliopsida</taxon>
        <taxon>eudicotyledons</taxon>
        <taxon>Gunneridae</taxon>
        <taxon>Pentapetalae</taxon>
        <taxon>asterids</taxon>
        <taxon>campanulids</taxon>
        <taxon>Asterales</taxon>
        <taxon>Asteraceae</taxon>
        <taxon>Cichorioideae</taxon>
        <taxon>Cichorieae</taxon>
        <taxon>Lactucinae</taxon>
        <taxon>Lactuca</taxon>
    </lineage>
</organism>
<reference evidence="1 2" key="1">
    <citation type="submission" date="2022-01" db="EMBL/GenBank/DDBJ databases">
        <authorList>
            <person name="Xiong W."/>
            <person name="Schranz E."/>
        </authorList>
    </citation>
    <scope>NUCLEOTIDE SEQUENCE [LARGE SCALE GENOMIC DNA]</scope>
</reference>
<dbReference type="EMBL" id="CAKMRJ010003789">
    <property type="protein sequence ID" value="CAH1434663.1"/>
    <property type="molecule type" value="Genomic_DNA"/>
</dbReference>
<evidence type="ECO:0000313" key="1">
    <source>
        <dbReference type="EMBL" id="CAH1434663.1"/>
    </source>
</evidence>
<sequence>MKTVEFRYSSCFMFFIIIKSGDPNFVFDNGAKGPPPRPADSQTLDASKRTGIEITSDIKEDTPCRHLSIEKNGF</sequence>
<accession>A0AAU9N2T0</accession>